<keyword evidence="8" id="KW-0282">Flagellum</keyword>
<protein>
    <recommendedName>
        <fullName evidence="2 5">Basal-body rod modification protein FlgD</fullName>
    </recommendedName>
</protein>
<dbReference type="GO" id="GO:0044781">
    <property type="term" value="P:bacterial-type flagellum organization"/>
    <property type="evidence" value="ECO:0007669"/>
    <property type="project" value="UniProtKB-UniRule"/>
</dbReference>
<gene>
    <name evidence="8" type="ORF">FSC37_04480</name>
</gene>
<evidence type="ECO:0000256" key="2">
    <source>
        <dbReference type="ARBA" id="ARBA00016013"/>
    </source>
</evidence>
<dbReference type="InterPro" id="IPR005648">
    <property type="entry name" value="FlgD"/>
</dbReference>
<proteinExistence type="inferred from homology"/>
<dbReference type="Pfam" id="PF13861">
    <property type="entry name" value="FLgD_tudor"/>
    <property type="match status" value="1"/>
</dbReference>
<reference evidence="8 9" key="1">
    <citation type="submission" date="2019-08" db="EMBL/GenBank/DDBJ databases">
        <authorList>
            <person name="Khan S.A."/>
            <person name="Jeon C.O."/>
            <person name="Jeong S.E."/>
        </authorList>
    </citation>
    <scope>NUCLEOTIDE SEQUENCE [LARGE SCALE GENOMIC DNA]</scope>
    <source>
        <strain evidence="9">IMCC1728</strain>
    </source>
</reference>
<evidence type="ECO:0000256" key="4">
    <source>
        <dbReference type="ARBA" id="ARBA00024746"/>
    </source>
</evidence>
<dbReference type="Proteomes" id="UP000321832">
    <property type="component" value="Unassembled WGS sequence"/>
</dbReference>
<name>A0A5C6TZ03_9BURK</name>
<dbReference type="Pfam" id="PF13860">
    <property type="entry name" value="FlgD_ig"/>
    <property type="match status" value="1"/>
</dbReference>
<evidence type="ECO:0000256" key="3">
    <source>
        <dbReference type="ARBA" id="ARBA00022795"/>
    </source>
</evidence>
<keyword evidence="3 5" id="KW-1005">Bacterial flagellum biogenesis</keyword>
<dbReference type="Gene3D" id="2.30.30.910">
    <property type="match status" value="1"/>
</dbReference>
<sequence>MAVSSVSNTAASDWAAQASSTAGASDRFLKLLVAQMKNQDPLNPMDNAQVTSQMAQIQTVSGIEKLNGTVAGLTSQFAQMQALQGASLVGRDVIVPGNQLDIREGVGQGGFELSSAADAVKVEILSPSGQVVHTMQLGAQSAGMHSFDWDAGTATNDSGLRFRVTSTLGGSTTSATALMRDTVDAVTTSGTGFSLELARSGSVGYADVKAFN</sequence>
<evidence type="ECO:0000256" key="5">
    <source>
        <dbReference type="RuleBase" id="RU362076"/>
    </source>
</evidence>
<dbReference type="EMBL" id="VOPW01000001">
    <property type="protein sequence ID" value="TXC65599.1"/>
    <property type="molecule type" value="Genomic_DNA"/>
</dbReference>
<feature type="domain" description="FlgD/Vpr Ig-like" evidence="6">
    <location>
        <begin position="97"/>
        <end position="167"/>
    </location>
</feature>
<comment type="function">
    <text evidence="4 5">Required for flagellar hook formation. May act as a scaffolding protein.</text>
</comment>
<dbReference type="InterPro" id="IPR025965">
    <property type="entry name" value="FlgD/Vpr_Ig-like"/>
</dbReference>
<evidence type="ECO:0000313" key="9">
    <source>
        <dbReference type="Proteomes" id="UP000321832"/>
    </source>
</evidence>
<dbReference type="Gene3D" id="2.60.40.4070">
    <property type="match status" value="1"/>
</dbReference>
<dbReference type="AlphaFoldDB" id="A0A5C6TZ03"/>
<evidence type="ECO:0000313" key="8">
    <source>
        <dbReference type="EMBL" id="TXC65599.1"/>
    </source>
</evidence>
<keyword evidence="9" id="KW-1185">Reference proteome</keyword>
<feature type="domain" description="FlgD Tudor-like" evidence="7">
    <location>
        <begin position="80"/>
        <end position="209"/>
    </location>
</feature>
<evidence type="ECO:0000259" key="6">
    <source>
        <dbReference type="Pfam" id="PF13860"/>
    </source>
</evidence>
<comment type="similarity">
    <text evidence="1 5">Belongs to the FlgD family.</text>
</comment>
<evidence type="ECO:0000256" key="1">
    <source>
        <dbReference type="ARBA" id="ARBA00010577"/>
    </source>
</evidence>
<evidence type="ECO:0000259" key="7">
    <source>
        <dbReference type="Pfam" id="PF13861"/>
    </source>
</evidence>
<dbReference type="Pfam" id="PF03963">
    <property type="entry name" value="FlgD"/>
    <property type="match status" value="1"/>
</dbReference>
<comment type="caution">
    <text evidence="8">The sequence shown here is derived from an EMBL/GenBank/DDBJ whole genome shotgun (WGS) entry which is preliminary data.</text>
</comment>
<keyword evidence="8" id="KW-0969">Cilium</keyword>
<dbReference type="InterPro" id="IPR025963">
    <property type="entry name" value="FLgD_Tudor"/>
</dbReference>
<accession>A0A5C6TZ03</accession>
<keyword evidence="8" id="KW-0966">Cell projection</keyword>
<organism evidence="8 9">
    <name type="scientific">Piscinibacter aquaticus</name>
    <dbReference type="NCBI Taxonomy" id="392597"/>
    <lineage>
        <taxon>Bacteria</taxon>
        <taxon>Pseudomonadati</taxon>
        <taxon>Pseudomonadota</taxon>
        <taxon>Betaproteobacteria</taxon>
        <taxon>Burkholderiales</taxon>
        <taxon>Sphaerotilaceae</taxon>
        <taxon>Piscinibacter</taxon>
    </lineage>
</organism>